<evidence type="ECO:0000313" key="1">
    <source>
        <dbReference type="EMBL" id="GJS94562.1"/>
    </source>
</evidence>
<name>A0ABQ4ZX27_9ASTR</name>
<gene>
    <name evidence="1" type="ORF">Tco_0801530</name>
</gene>
<reference evidence="1" key="2">
    <citation type="submission" date="2022-01" db="EMBL/GenBank/DDBJ databases">
        <authorList>
            <person name="Yamashiro T."/>
            <person name="Shiraishi A."/>
            <person name="Satake H."/>
            <person name="Nakayama K."/>
        </authorList>
    </citation>
    <scope>NUCLEOTIDE SEQUENCE</scope>
</reference>
<protein>
    <submittedName>
        <fullName evidence="1">Zinc finger, CCHC-type containing protein</fullName>
    </submittedName>
</protein>
<evidence type="ECO:0000313" key="2">
    <source>
        <dbReference type="Proteomes" id="UP001151760"/>
    </source>
</evidence>
<dbReference type="Gene3D" id="3.30.420.10">
    <property type="entry name" value="Ribonuclease H-like superfamily/Ribonuclease H"/>
    <property type="match status" value="1"/>
</dbReference>
<dbReference type="EMBL" id="BQNB010011741">
    <property type="protein sequence ID" value="GJS94562.1"/>
    <property type="molecule type" value="Genomic_DNA"/>
</dbReference>
<sequence length="244" mass="28115">MLTIITKGNHSTEKRETDSFWRCPTGDLCDLHATPSLGNKKYFVTFIDDASRFCYVYLLHTKDEALDKFKVFKTEVELQGSLIKRFKTDRRGLSQGFWGEALLTACYLLNSVPNKRNMITPYELLTKEKQNLNYLRIWGCRAVVRLPDPKLKLWVKEALNASLLNMLSIPRILDTGGSVVPEEVVTQQPGPELRKGKKNRTPKNFGPKFQLYLIEGTRDEVSDQHSYCFNVEDDPKRFDEAMKS</sequence>
<proteinExistence type="predicted"/>
<dbReference type="PANTHER" id="PTHR42648">
    <property type="entry name" value="TRANSPOSASE, PUTATIVE-RELATED"/>
    <property type="match status" value="1"/>
</dbReference>
<keyword evidence="2" id="KW-1185">Reference proteome</keyword>
<comment type="caution">
    <text evidence="1">The sequence shown here is derived from an EMBL/GenBank/DDBJ whole genome shotgun (WGS) entry which is preliminary data.</text>
</comment>
<dbReference type="InterPro" id="IPR012337">
    <property type="entry name" value="RNaseH-like_sf"/>
</dbReference>
<dbReference type="SUPFAM" id="SSF53098">
    <property type="entry name" value="Ribonuclease H-like"/>
    <property type="match status" value="1"/>
</dbReference>
<reference evidence="1" key="1">
    <citation type="journal article" date="2022" name="Int. J. Mol. Sci.">
        <title>Draft Genome of Tanacetum Coccineum: Genomic Comparison of Closely Related Tanacetum-Family Plants.</title>
        <authorList>
            <person name="Yamashiro T."/>
            <person name="Shiraishi A."/>
            <person name="Nakayama K."/>
            <person name="Satake H."/>
        </authorList>
    </citation>
    <scope>NUCLEOTIDE SEQUENCE</scope>
</reference>
<organism evidence="1 2">
    <name type="scientific">Tanacetum coccineum</name>
    <dbReference type="NCBI Taxonomy" id="301880"/>
    <lineage>
        <taxon>Eukaryota</taxon>
        <taxon>Viridiplantae</taxon>
        <taxon>Streptophyta</taxon>
        <taxon>Embryophyta</taxon>
        <taxon>Tracheophyta</taxon>
        <taxon>Spermatophyta</taxon>
        <taxon>Magnoliopsida</taxon>
        <taxon>eudicotyledons</taxon>
        <taxon>Gunneridae</taxon>
        <taxon>Pentapetalae</taxon>
        <taxon>asterids</taxon>
        <taxon>campanulids</taxon>
        <taxon>Asterales</taxon>
        <taxon>Asteraceae</taxon>
        <taxon>Asteroideae</taxon>
        <taxon>Anthemideae</taxon>
        <taxon>Anthemidinae</taxon>
        <taxon>Tanacetum</taxon>
    </lineage>
</organism>
<dbReference type="InterPro" id="IPR036397">
    <property type="entry name" value="RNaseH_sf"/>
</dbReference>
<accession>A0ABQ4ZX27</accession>
<dbReference type="Proteomes" id="UP001151760">
    <property type="component" value="Unassembled WGS sequence"/>
</dbReference>
<dbReference type="InterPro" id="IPR039537">
    <property type="entry name" value="Retrotran_Ty1/copia-like"/>
</dbReference>
<dbReference type="PANTHER" id="PTHR42648:SF30">
    <property type="entry name" value="RIBONUCLEASE H-LIKE DOMAIN, GAG-PRE-INTEGRASE DOMAIN PROTEIN-RELATED"/>
    <property type="match status" value="1"/>
</dbReference>